<organism evidence="1 2">
    <name type="scientific">Acinetobacter indicus</name>
    <dbReference type="NCBI Taxonomy" id="756892"/>
    <lineage>
        <taxon>Bacteria</taxon>
        <taxon>Pseudomonadati</taxon>
        <taxon>Pseudomonadota</taxon>
        <taxon>Gammaproteobacteria</taxon>
        <taxon>Moraxellales</taxon>
        <taxon>Moraxellaceae</taxon>
        <taxon>Acinetobacter</taxon>
    </lineage>
</organism>
<gene>
    <name evidence="1" type="ORF">MSG88_15380</name>
</gene>
<accession>A0AAW8Z7G8</accession>
<protein>
    <submittedName>
        <fullName evidence="1">Uncharacterized protein</fullName>
    </submittedName>
</protein>
<dbReference type="AlphaFoldDB" id="A0AAW8Z7G8"/>
<comment type="caution">
    <text evidence="1">The sequence shown here is derived from an EMBL/GenBank/DDBJ whole genome shotgun (WGS) entry which is preliminary data.</text>
</comment>
<evidence type="ECO:0000313" key="1">
    <source>
        <dbReference type="EMBL" id="MDV4317100.1"/>
    </source>
</evidence>
<sequence length="77" mass="9013">MVYIFYSKVIKCPVCKQTKVIPAHGDVVLKTDIIFCESCGEKMTFVKKSNLIDWIKHPKDLIALQTKKIKYLFSRKY</sequence>
<dbReference type="Proteomes" id="UP001284654">
    <property type="component" value="Unassembled WGS sequence"/>
</dbReference>
<reference evidence="1" key="1">
    <citation type="submission" date="2023-10" db="EMBL/GenBank/DDBJ databases">
        <authorList>
            <person name="Sykes E.M.E."/>
            <person name="Khan I.U.H."/>
            <person name="Kumar A."/>
        </authorList>
    </citation>
    <scope>NUCLEOTIDE SEQUENCE</scope>
    <source>
        <strain evidence="1">IK5</strain>
    </source>
</reference>
<evidence type="ECO:0000313" key="2">
    <source>
        <dbReference type="Proteomes" id="UP001284654"/>
    </source>
</evidence>
<dbReference type="EMBL" id="JAWJYY010000003">
    <property type="protein sequence ID" value="MDV4317100.1"/>
    <property type="molecule type" value="Genomic_DNA"/>
</dbReference>
<name>A0AAW8Z7G8_9GAMM</name>
<proteinExistence type="predicted"/>
<dbReference type="RefSeq" id="WP_317306870.1">
    <property type="nucleotide sequence ID" value="NZ_JAWJYY010000003.1"/>
</dbReference>